<evidence type="ECO:0000313" key="2">
    <source>
        <dbReference type="Proteomes" id="UP000296049"/>
    </source>
</evidence>
<name>R0JEC3_ANAPL</name>
<accession>R0JEC3</accession>
<protein>
    <submittedName>
        <fullName evidence="1">Uncharacterized protein</fullName>
    </submittedName>
</protein>
<gene>
    <name evidence="1" type="ORF">Anapl_17528</name>
</gene>
<sequence>MGLLGTLPVPSLRVATSKRGAANFVLIQPRPRSQPLAWIQLAFSLTRLHQKRRRHGSPPPAPVPQIAAKERLAPQMNAPPDPCPDACPTERNPQRPCPCKHLAIRLLPAVFTWKSSPELLGYLLLCWHSTFVQPYKPSSSRGGFLWKLCACSSPGSTEDFTRHP</sequence>
<evidence type="ECO:0000313" key="1">
    <source>
        <dbReference type="EMBL" id="EOA95620.1"/>
    </source>
</evidence>
<proteinExistence type="predicted"/>
<keyword evidence="2" id="KW-1185">Reference proteome</keyword>
<dbReference type="AlphaFoldDB" id="R0JEC3"/>
<dbReference type="Proteomes" id="UP000296049">
    <property type="component" value="Unassembled WGS sequence"/>
</dbReference>
<organism evidence="1 2">
    <name type="scientific">Anas platyrhynchos</name>
    <name type="common">Mallard</name>
    <name type="synonym">Anas boschas</name>
    <dbReference type="NCBI Taxonomy" id="8839"/>
    <lineage>
        <taxon>Eukaryota</taxon>
        <taxon>Metazoa</taxon>
        <taxon>Chordata</taxon>
        <taxon>Craniata</taxon>
        <taxon>Vertebrata</taxon>
        <taxon>Euteleostomi</taxon>
        <taxon>Archelosauria</taxon>
        <taxon>Archosauria</taxon>
        <taxon>Dinosauria</taxon>
        <taxon>Saurischia</taxon>
        <taxon>Theropoda</taxon>
        <taxon>Coelurosauria</taxon>
        <taxon>Aves</taxon>
        <taxon>Neognathae</taxon>
        <taxon>Galloanserae</taxon>
        <taxon>Anseriformes</taxon>
        <taxon>Anatidae</taxon>
        <taxon>Anatinae</taxon>
        <taxon>Anas</taxon>
    </lineage>
</organism>
<dbReference type="EMBL" id="KB744229">
    <property type="protein sequence ID" value="EOA95620.1"/>
    <property type="molecule type" value="Genomic_DNA"/>
</dbReference>
<reference evidence="2" key="1">
    <citation type="journal article" date="2013" name="Nat. Genet.">
        <title>The duck genome and transcriptome provide insight into an avian influenza virus reservoir species.</title>
        <authorList>
            <person name="Huang Y."/>
            <person name="Li Y."/>
            <person name="Burt D.W."/>
            <person name="Chen H."/>
            <person name="Zhang Y."/>
            <person name="Qian W."/>
            <person name="Kim H."/>
            <person name="Gan S."/>
            <person name="Zhao Y."/>
            <person name="Li J."/>
            <person name="Yi K."/>
            <person name="Feng H."/>
            <person name="Zhu P."/>
            <person name="Li B."/>
            <person name="Liu Q."/>
            <person name="Fairley S."/>
            <person name="Magor K.E."/>
            <person name="Du Z."/>
            <person name="Hu X."/>
            <person name="Goodman L."/>
            <person name="Tafer H."/>
            <person name="Vignal A."/>
            <person name="Lee T."/>
            <person name="Kim K.W."/>
            <person name="Sheng Z."/>
            <person name="An Y."/>
            <person name="Searle S."/>
            <person name="Herrero J."/>
            <person name="Groenen M.A."/>
            <person name="Crooijmans R.P."/>
            <person name="Faraut T."/>
            <person name="Cai Q."/>
            <person name="Webster R.G."/>
            <person name="Aldridge J.R."/>
            <person name="Warren W.C."/>
            <person name="Bartschat S."/>
            <person name="Kehr S."/>
            <person name="Marz M."/>
            <person name="Stadler P.F."/>
            <person name="Smith J."/>
            <person name="Kraus R.H."/>
            <person name="Zhao Y."/>
            <person name="Ren L."/>
            <person name="Fei J."/>
            <person name="Morisson M."/>
            <person name="Kaiser P."/>
            <person name="Griffin D.K."/>
            <person name="Rao M."/>
            <person name="Pitel F."/>
            <person name="Wang J."/>
            <person name="Li N."/>
        </authorList>
    </citation>
    <scope>NUCLEOTIDE SEQUENCE [LARGE SCALE GENOMIC DNA]</scope>
</reference>